<dbReference type="PROSITE" id="PS00475">
    <property type="entry name" value="RIBOSOMAL_L15"/>
    <property type="match status" value="1"/>
</dbReference>
<sequence>MSIRIGNIHPAKGATRPSKRRGKGSATGLGGTAGKGHKGKKARAGGKIPAWFEGGQMPLQRRTPKRGFKNPGRIEYQVVAVSRIAGAPAGTTIDRAWLEQAGIVRRSGPIKLLAGGDLKTKLTVKVDAASATAKQAVEAAGGTVETTKKGAEA</sequence>
<comment type="subunit">
    <text evidence="4">Part of the 50S ribosomal subunit.</text>
</comment>
<dbReference type="Gene3D" id="3.100.10.10">
    <property type="match status" value="1"/>
</dbReference>
<evidence type="ECO:0000256" key="5">
    <source>
        <dbReference type="RuleBase" id="RU003888"/>
    </source>
</evidence>
<dbReference type="InterPro" id="IPR005749">
    <property type="entry name" value="Ribosomal_uL15_bac-type"/>
</dbReference>
<evidence type="ECO:0000256" key="4">
    <source>
        <dbReference type="HAMAP-Rule" id="MF_01341"/>
    </source>
</evidence>
<dbReference type="PANTHER" id="PTHR12934:SF11">
    <property type="entry name" value="LARGE RIBOSOMAL SUBUNIT PROTEIN UL15M"/>
    <property type="match status" value="1"/>
</dbReference>
<evidence type="ECO:0000256" key="1">
    <source>
        <dbReference type="ARBA" id="ARBA00007320"/>
    </source>
</evidence>
<dbReference type="GO" id="GO:0019843">
    <property type="term" value="F:rRNA binding"/>
    <property type="evidence" value="ECO:0007669"/>
    <property type="project" value="UniProtKB-UniRule"/>
</dbReference>
<comment type="caution">
    <text evidence="8">The sequence shown here is derived from an EMBL/GenBank/DDBJ whole genome shotgun (WGS) entry which is preliminary data.</text>
</comment>
<accession>A0A9D6QLR5</accession>
<keyword evidence="4" id="KW-0694">RNA-binding</keyword>
<feature type="region of interest" description="Disordered" evidence="6">
    <location>
        <begin position="1"/>
        <end position="69"/>
    </location>
</feature>
<gene>
    <name evidence="4 8" type="primary">rplO</name>
    <name evidence="8" type="ORF">HY076_01560</name>
</gene>
<name>A0A9D6QLR5_UNCEI</name>
<dbReference type="SUPFAM" id="SSF52080">
    <property type="entry name" value="Ribosomal proteins L15p and L18e"/>
    <property type="match status" value="1"/>
</dbReference>
<proteinExistence type="inferred from homology"/>
<dbReference type="AlphaFoldDB" id="A0A9D6QLR5"/>
<protein>
    <recommendedName>
        <fullName evidence="4">Large ribosomal subunit protein uL15</fullName>
    </recommendedName>
</protein>
<evidence type="ECO:0000313" key="9">
    <source>
        <dbReference type="Proteomes" id="UP000807850"/>
    </source>
</evidence>
<keyword evidence="4" id="KW-0699">rRNA-binding</keyword>
<dbReference type="InterPro" id="IPR021131">
    <property type="entry name" value="Ribosomal_uL15/eL18"/>
</dbReference>
<feature type="domain" description="Large ribosomal subunit protein uL15/eL18" evidence="7">
    <location>
        <begin position="89"/>
        <end position="145"/>
    </location>
</feature>
<dbReference type="HAMAP" id="MF_01341">
    <property type="entry name" value="Ribosomal_uL15"/>
    <property type="match status" value="1"/>
</dbReference>
<dbReference type="GO" id="GO:0003735">
    <property type="term" value="F:structural constituent of ribosome"/>
    <property type="evidence" value="ECO:0007669"/>
    <property type="project" value="InterPro"/>
</dbReference>
<evidence type="ECO:0000259" key="7">
    <source>
        <dbReference type="Pfam" id="PF00828"/>
    </source>
</evidence>
<dbReference type="Pfam" id="PF00828">
    <property type="entry name" value="Ribosomal_L27A"/>
    <property type="match status" value="1"/>
</dbReference>
<dbReference type="NCBIfam" id="TIGR01071">
    <property type="entry name" value="rplO_bact"/>
    <property type="match status" value="1"/>
</dbReference>
<feature type="compositionally biased region" description="Gly residues" evidence="6">
    <location>
        <begin position="25"/>
        <end position="34"/>
    </location>
</feature>
<organism evidence="8 9">
    <name type="scientific">Eiseniibacteriota bacterium</name>
    <dbReference type="NCBI Taxonomy" id="2212470"/>
    <lineage>
        <taxon>Bacteria</taxon>
        <taxon>Candidatus Eiseniibacteriota</taxon>
    </lineage>
</organism>
<dbReference type="GO" id="GO:0022625">
    <property type="term" value="C:cytosolic large ribosomal subunit"/>
    <property type="evidence" value="ECO:0007669"/>
    <property type="project" value="TreeGrafter"/>
</dbReference>
<dbReference type="InterPro" id="IPR001196">
    <property type="entry name" value="Ribosomal_uL15_CS"/>
</dbReference>
<comment type="similarity">
    <text evidence="1 4 5">Belongs to the universal ribosomal protein uL15 family.</text>
</comment>
<dbReference type="InterPro" id="IPR030878">
    <property type="entry name" value="Ribosomal_uL15"/>
</dbReference>
<dbReference type="InterPro" id="IPR036227">
    <property type="entry name" value="Ribosomal_uL15/eL18_sf"/>
</dbReference>
<dbReference type="Proteomes" id="UP000807850">
    <property type="component" value="Unassembled WGS sequence"/>
</dbReference>
<dbReference type="PANTHER" id="PTHR12934">
    <property type="entry name" value="50S RIBOSOMAL PROTEIN L15"/>
    <property type="match status" value="1"/>
</dbReference>
<keyword evidence="3 4" id="KW-0687">Ribonucleoprotein</keyword>
<keyword evidence="2 4" id="KW-0689">Ribosomal protein</keyword>
<evidence type="ECO:0000256" key="6">
    <source>
        <dbReference type="SAM" id="MobiDB-lite"/>
    </source>
</evidence>
<evidence type="ECO:0000313" key="8">
    <source>
        <dbReference type="EMBL" id="MBI3538943.1"/>
    </source>
</evidence>
<evidence type="ECO:0000256" key="3">
    <source>
        <dbReference type="ARBA" id="ARBA00023274"/>
    </source>
</evidence>
<comment type="function">
    <text evidence="4">Binds to the 23S rRNA.</text>
</comment>
<evidence type="ECO:0000256" key="2">
    <source>
        <dbReference type="ARBA" id="ARBA00022980"/>
    </source>
</evidence>
<dbReference type="GO" id="GO:0006412">
    <property type="term" value="P:translation"/>
    <property type="evidence" value="ECO:0007669"/>
    <property type="project" value="UniProtKB-UniRule"/>
</dbReference>
<feature type="compositionally biased region" description="Basic residues" evidence="6">
    <location>
        <begin position="35"/>
        <end position="44"/>
    </location>
</feature>
<dbReference type="EMBL" id="JACQAY010000048">
    <property type="protein sequence ID" value="MBI3538943.1"/>
    <property type="molecule type" value="Genomic_DNA"/>
</dbReference>
<reference evidence="8" key="1">
    <citation type="submission" date="2020-07" db="EMBL/GenBank/DDBJ databases">
        <title>Huge and variable diversity of episymbiotic CPR bacteria and DPANN archaea in groundwater ecosystems.</title>
        <authorList>
            <person name="He C.Y."/>
            <person name="Keren R."/>
            <person name="Whittaker M."/>
            <person name="Farag I.F."/>
            <person name="Doudna J."/>
            <person name="Cate J.H.D."/>
            <person name="Banfield J.F."/>
        </authorList>
    </citation>
    <scope>NUCLEOTIDE SEQUENCE</scope>
    <source>
        <strain evidence="8">NC_groundwater_928_Pr1_S-0.2um_72_17</strain>
    </source>
</reference>